<dbReference type="PATRIC" id="fig|292.27.peg.1252"/>
<dbReference type="EMBL" id="LDWR01000014">
    <property type="protein sequence ID" value="KML60409.1"/>
    <property type="molecule type" value="Genomic_DNA"/>
</dbReference>
<dbReference type="AlphaFoldDB" id="A0A0J5X079"/>
<evidence type="ECO:0000313" key="1">
    <source>
        <dbReference type="EMBL" id="KML60409.1"/>
    </source>
</evidence>
<proteinExistence type="predicted"/>
<protein>
    <recommendedName>
        <fullName evidence="3">SAM-dependent methyltransferase</fullName>
    </recommendedName>
</protein>
<evidence type="ECO:0008006" key="3">
    <source>
        <dbReference type="Google" id="ProtNLM"/>
    </source>
</evidence>
<gene>
    <name evidence="1" type="ORF">VL15_08395</name>
</gene>
<name>A0A0J5X079_BURCE</name>
<dbReference type="Gene3D" id="3.40.50.150">
    <property type="entry name" value="Vaccinia Virus protein VP39"/>
    <property type="match status" value="1"/>
</dbReference>
<dbReference type="Proteomes" id="UP000036338">
    <property type="component" value="Unassembled WGS sequence"/>
</dbReference>
<dbReference type="InterPro" id="IPR029063">
    <property type="entry name" value="SAM-dependent_MTases_sf"/>
</dbReference>
<organism evidence="1 2">
    <name type="scientific">Burkholderia cepacia</name>
    <name type="common">Pseudomonas cepacia</name>
    <dbReference type="NCBI Taxonomy" id="292"/>
    <lineage>
        <taxon>Bacteria</taxon>
        <taxon>Pseudomonadati</taxon>
        <taxon>Pseudomonadota</taxon>
        <taxon>Betaproteobacteria</taxon>
        <taxon>Burkholderiales</taxon>
        <taxon>Burkholderiaceae</taxon>
        <taxon>Burkholderia</taxon>
        <taxon>Burkholderia cepacia complex</taxon>
    </lineage>
</organism>
<dbReference type="SUPFAM" id="SSF53335">
    <property type="entry name" value="S-adenosyl-L-methionine-dependent methyltransferases"/>
    <property type="match status" value="1"/>
</dbReference>
<reference evidence="1 2" key="1">
    <citation type="submission" date="2015-05" db="EMBL/GenBank/DDBJ databases">
        <title>Draft genome of Burkholderia cepacia LK29.</title>
        <authorList>
            <person name="Chan X.Y."/>
        </authorList>
    </citation>
    <scope>NUCLEOTIDE SEQUENCE [LARGE SCALE GENOMIC DNA]</scope>
    <source>
        <strain evidence="1 2">LK29</strain>
    </source>
</reference>
<dbReference type="RefSeq" id="WP_048244820.1">
    <property type="nucleotide sequence ID" value="NZ_LDWR01000014.1"/>
</dbReference>
<evidence type="ECO:0000313" key="2">
    <source>
        <dbReference type="Proteomes" id="UP000036338"/>
    </source>
</evidence>
<comment type="caution">
    <text evidence="1">The sequence shown here is derived from an EMBL/GenBank/DDBJ whole genome shotgun (WGS) entry which is preliminary data.</text>
</comment>
<accession>A0A0J5X079</accession>
<sequence>MLTNLPLAPHCAANDTQRRIDFVKTQIHRWIDEMFVSPDRHDLRACFAKTLLIRNYLLSPVLDAHETECFLRDATVRDYMKRFQALSLDNEVRFERQMSDVLRAGPSSEGLLLIIKEYYAEIYRLLARTEIFLSDMCPDSTVAMVGSGGMPLSLLFMQSFSGARIVGLDLSEESLRTGERFVDHLCALHPARYRRDAIEMVHADGAAYDYGACDIVILSIHIENKTEIVERIIETAPRDRRVIVIERQVQGLGQYFYPNYGFDPAGLPLAKLATLCSSLLVSTAYQLDR</sequence>